<evidence type="ECO:0000256" key="1">
    <source>
        <dbReference type="SAM" id="Phobius"/>
    </source>
</evidence>
<evidence type="ECO:0000313" key="2">
    <source>
        <dbReference type="EMBL" id="MBZ5737831.1"/>
    </source>
</evidence>
<accession>A0ABS7UA19</accession>
<keyword evidence="1" id="KW-0812">Transmembrane</keyword>
<name>A0ABS7UA19_9ACTN</name>
<evidence type="ECO:0008006" key="4">
    <source>
        <dbReference type="Google" id="ProtNLM"/>
    </source>
</evidence>
<reference evidence="2 3" key="1">
    <citation type="submission" date="2021-09" db="EMBL/GenBank/DDBJ databases">
        <title>Whole genome sequence of Nocardioides sp. GBK3QG-3.</title>
        <authorList>
            <person name="Tuo L."/>
        </authorList>
    </citation>
    <scope>NUCLEOTIDE SEQUENCE [LARGE SCALE GENOMIC DNA]</scope>
    <source>
        <strain evidence="2 3">GBK3QG-3</strain>
    </source>
</reference>
<keyword evidence="3" id="KW-1185">Reference proteome</keyword>
<protein>
    <recommendedName>
        <fullName evidence="4">YihY/virulence factor BrkB family protein</fullName>
    </recommendedName>
</protein>
<dbReference type="EMBL" id="JAIQZJ010000002">
    <property type="protein sequence ID" value="MBZ5737831.1"/>
    <property type="molecule type" value="Genomic_DNA"/>
</dbReference>
<keyword evidence="1" id="KW-1133">Transmembrane helix</keyword>
<gene>
    <name evidence="2" type="ORF">K8U61_06640</name>
</gene>
<evidence type="ECO:0000313" key="3">
    <source>
        <dbReference type="Proteomes" id="UP000780875"/>
    </source>
</evidence>
<organism evidence="2 3">
    <name type="scientific">Nocardioides mangrovi</name>
    <dbReference type="NCBI Taxonomy" id="2874580"/>
    <lineage>
        <taxon>Bacteria</taxon>
        <taxon>Bacillati</taxon>
        <taxon>Actinomycetota</taxon>
        <taxon>Actinomycetes</taxon>
        <taxon>Propionibacteriales</taxon>
        <taxon>Nocardioidaceae</taxon>
        <taxon>Nocardioides</taxon>
    </lineage>
</organism>
<comment type="caution">
    <text evidence="2">The sequence shown here is derived from an EMBL/GenBank/DDBJ whole genome shotgun (WGS) entry which is preliminary data.</text>
</comment>
<keyword evidence="1" id="KW-0472">Membrane</keyword>
<proteinExistence type="predicted"/>
<dbReference type="Proteomes" id="UP000780875">
    <property type="component" value="Unassembled WGS sequence"/>
</dbReference>
<feature type="transmembrane region" description="Helical" evidence="1">
    <location>
        <begin position="32"/>
        <end position="55"/>
    </location>
</feature>
<sequence>MSPFSGPVVLGTLVVGSPAMYAAYTGMLSTNVALVRVLICLVAVWAACSLVASIAQSTVASNNAANNAADATRVDLEAIPVPIEESDAA</sequence>
<dbReference type="RefSeq" id="WP_224122205.1">
    <property type="nucleotide sequence ID" value="NZ_JAIQZJ010000002.1"/>
</dbReference>